<sequence length="282" mass="30742">MESPRTGLLEIDWKSEELPTLPAVAHRLMALASGEEASAAELTEILGQDPSLTLKILRAANSALFALSVEVTSVRQAVVFLGMDEVRRIALGSVLAERFLTVGPEMRPHAEALWRHSLAAAVLARELRGEADDPVLDRYTLALLHDMGWLVALAQAPEVYRGIAAEAGGADTAGETAWGVDHRLWGARLAETWGLPEPFQVVAFHHHAPLEDFDPPGYILDVALADHLALDLGFGPGVETPGPLPEGFLEVLGMPPDDFEALRERARDLAPRIEEHWRLFQA</sequence>
<evidence type="ECO:0000259" key="1">
    <source>
        <dbReference type="PROSITE" id="PS51833"/>
    </source>
</evidence>
<keyword evidence="3" id="KW-1185">Reference proteome</keyword>
<gene>
    <name evidence="2" type="ORF">G3N55_05775</name>
</gene>
<dbReference type="PANTHER" id="PTHR33525">
    <property type="match status" value="1"/>
</dbReference>
<comment type="caution">
    <text evidence="2">The sequence shown here is derived from an EMBL/GenBank/DDBJ whole genome shotgun (WGS) entry which is preliminary data.</text>
</comment>
<reference evidence="2 3" key="1">
    <citation type="submission" date="2020-02" db="EMBL/GenBank/DDBJ databases">
        <title>Comparative genomics of sulfur disproportionating microorganisms.</title>
        <authorList>
            <person name="Ward L.M."/>
            <person name="Bertran E."/>
            <person name="Johnston D.T."/>
        </authorList>
    </citation>
    <scope>NUCLEOTIDE SEQUENCE [LARGE SCALE GENOMIC DNA]</scope>
    <source>
        <strain evidence="2 3">DSM 100025</strain>
    </source>
</reference>
<accession>A0A6N9TPI5</accession>
<dbReference type="RefSeq" id="WP_163298488.1">
    <property type="nucleotide sequence ID" value="NZ_JAAGRR010000049.1"/>
</dbReference>
<dbReference type="InterPro" id="IPR013976">
    <property type="entry name" value="HDOD"/>
</dbReference>
<name>A0A6N9TPI5_DISTH</name>
<dbReference type="PROSITE" id="PS51833">
    <property type="entry name" value="HDOD"/>
    <property type="match status" value="1"/>
</dbReference>
<dbReference type="Gene3D" id="1.10.3210.10">
    <property type="entry name" value="Hypothetical protein af1432"/>
    <property type="match status" value="1"/>
</dbReference>
<feature type="domain" description="HDOD" evidence="1">
    <location>
        <begin position="18"/>
        <end position="209"/>
    </location>
</feature>
<dbReference type="Pfam" id="PF08668">
    <property type="entry name" value="HDOD"/>
    <property type="match status" value="1"/>
</dbReference>
<dbReference type="EMBL" id="JAAGRR010000049">
    <property type="protein sequence ID" value="NDY42350.1"/>
    <property type="molecule type" value="Genomic_DNA"/>
</dbReference>
<dbReference type="PANTHER" id="PTHR33525:SF3">
    <property type="entry name" value="RIBONUCLEASE Y"/>
    <property type="match status" value="1"/>
</dbReference>
<organism evidence="2 3">
    <name type="scientific">Dissulfurirhabdus thermomarina</name>
    <dbReference type="NCBI Taxonomy" id="1765737"/>
    <lineage>
        <taxon>Bacteria</taxon>
        <taxon>Deltaproteobacteria</taxon>
        <taxon>Dissulfurirhabdaceae</taxon>
        <taxon>Dissulfurirhabdus</taxon>
    </lineage>
</organism>
<dbReference type="SUPFAM" id="SSF109604">
    <property type="entry name" value="HD-domain/PDEase-like"/>
    <property type="match status" value="1"/>
</dbReference>
<protein>
    <submittedName>
        <fullName evidence="2">HDOD domain-containing protein</fullName>
    </submittedName>
</protein>
<dbReference type="Proteomes" id="UP000469346">
    <property type="component" value="Unassembled WGS sequence"/>
</dbReference>
<evidence type="ECO:0000313" key="3">
    <source>
        <dbReference type="Proteomes" id="UP000469346"/>
    </source>
</evidence>
<dbReference type="InterPro" id="IPR052340">
    <property type="entry name" value="RNase_Y/CdgJ"/>
</dbReference>
<dbReference type="AlphaFoldDB" id="A0A6N9TPI5"/>
<evidence type="ECO:0000313" key="2">
    <source>
        <dbReference type="EMBL" id="NDY42350.1"/>
    </source>
</evidence>
<proteinExistence type="predicted"/>